<keyword evidence="2" id="KW-0813">Transport</keyword>
<comment type="caution">
    <text evidence="6">The sequence shown here is derived from an EMBL/GenBank/DDBJ whole genome shotgun (WGS) entry which is preliminary data.</text>
</comment>
<evidence type="ECO:0000259" key="5">
    <source>
        <dbReference type="PROSITE" id="PS50893"/>
    </source>
</evidence>
<evidence type="ECO:0000313" key="6">
    <source>
        <dbReference type="EMBL" id="MFD1019261.1"/>
    </source>
</evidence>
<dbReference type="GO" id="GO:0005524">
    <property type="term" value="F:ATP binding"/>
    <property type="evidence" value="ECO:0007669"/>
    <property type="project" value="UniProtKB-KW"/>
</dbReference>
<dbReference type="InterPro" id="IPR003439">
    <property type="entry name" value="ABC_transporter-like_ATP-bd"/>
</dbReference>
<protein>
    <submittedName>
        <fullName evidence="6">ABC transporter ATP-binding protein</fullName>
    </submittedName>
</protein>
<gene>
    <name evidence="6" type="ORF">ACFQ2J_08645</name>
</gene>
<dbReference type="InterPro" id="IPR027417">
    <property type="entry name" value="P-loop_NTPase"/>
</dbReference>
<dbReference type="CDD" id="cd03264">
    <property type="entry name" value="ABC_drug_resistance_like"/>
    <property type="match status" value="1"/>
</dbReference>
<dbReference type="Proteomes" id="UP001596990">
    <property type="component" value="Unassembled WGS sequence"/>
</dbReference>
<proteinExistence type="inferred from homology"/>
<evidence type="ECO:0000256" key="2">
    <source>
        <dbReference type="ARBA" id="ARBA00022448"/>
    </source>
</evidence>
<evidence type="ECO:0000256" key="1">
    <source>
        <dbReference type="ARBA" id="ARBA00005417"/>
    </source>
</evidence>
<dbReference type="InterPro" id="IPR003593">
    <property type="entry name" value="AAA+_ATPase"/>
</dbReference>
<evidence type="ECO:0000256" key="4">
    <source>
        <dbReference type="ARBA" id="ARBA00022840"/>
    </source>
</evidence>
<feature type="domain" description="ABC transporter" evidence="5">
    <location>
        <begin position="3"/>
        <end position="231"/>
    </location>
</feature>
<keyword evidence="4 6" id="KW-0067">ATP-binding</keyword>
<dbReference type="PROSITE" id="PS50893">
    <property type="entry name" value="ABC_TRANSPORTER_2"/>
    <property type="match status" value="1"/>
</dbReference>
<dbReference type="PROSITE" id="PS00211">
    <property type="entry name" value="ABC_TRANSPORTER_1"/>
    <property type="match status" value="1"/>
</dbReference>
<evidence type="ECO:0000256" key="3">
    <source>
        <dbReference type="ARBA" id="ARBA00022741"/>
    </source>
</evidence>
<name>A0ABW3KZF5_9BACI</name>
<dbReference type="InterPro" id="IPR017871">
    <property type="entry name" value="ABC_transporter-like_CS"/>
</dbReference>
<dbReference type="PANTHER" id="PTHR43335">
    <property type="entry name" value="ABC TRANSPORTER, ATP-BINDING PROTEIN"/>
    <property type="match status" value="1"/>
</dbReference>
<dbReference type="RefSeq" id="WP_386058807.1">
    <property type="nucleotide sequence ID" value="NZ_JBHTKL010000002.1"/>
</dbReference>
<dbReference type="SUPFAM" id="SSF52540">
    <property type="entry name" value="P-loop containing nucleoside triphosphate hydrolases"/>
    <property type="match status" value="1"/>
</dbReference>
<comment type="similarity">
    <text evidence="1">Belongs to the ABC transporter superfamily.</text>
</comment>
<dbReference type="Pfam" id="PF00005">
    <property type="entry name" value="ABC_tran"/>
    <property type="match status" value="1"/>
</dbReference>
<dbReference type="EMBL" id="JBHTKL010000002">
    <property type="protein sequence ID" value="MFD1019261.1"/>
    <property type="molecule type" value="Genomic_DNA"/>
</dbReference>
<evidence type="ECO:0000313" key="7">
    <source>
        <dbReference type="Proteomes" id="UP001596990"/>
    </source>
</evidence>
<dbReference type="Gene3D" id="3.40.50.300">
    <property type="entry name" value="P-loop containing nucleotide triphosphate hydrolases"/>
    <property type="match status" value="1"/>
</dbReference>
<keyword evidence="7" id="KW-1185">Reference proteome</keyword>
<dbReference type="PANTHER" id="PTHR43335:SF2">
    <property type="entry name" value="ABC TRANSPORTER, ATP-BINDING PROTEIN"/>
    <property type="match status" value="1"/>
</dbReference>
<accession>A0ABW3KZF5</accession>
<reference evidence="7" key="1">
    <citation type="journal article" date="2019" name="Int. J. Syst. Evol. Microbiol.">
        <title>The Global Catalogue of Microorganisms (GCM) 10K type strain sequencing project: providing services to taxonomists for standard genome sequencing and annotation.</title>
        <authorList>
            <consortium name="The Broad Institute Genomics Platform"/>
            <consortium name="The Broad Institute Genome Sequencing Center for Infectious Disease"/>
            <person name="Wu L."/>
            <person name="Ma J."/>
        </authorList>
    </citation>
    <scope>NUCLEOTIDE SEQUENCE [LARGE SCALE GENOMIC DNA]</scope>
    <source>
        <strain evidence="7">CCUG 56607</strain>
    </source>
</reference>
<dbReference type="SMART" id="SM00382">
    <property type="entry name" value="AAA"/>
    <property type="match status" value="1"/>
</dbReference>
<sequence length="294" mass="33310">MHLSIQSLTKSYKKQEALSDVSMDLEPGIYSFLGANGSGKTTLMRIITTVLRPTSGKVLLDGKDVFGMGEEYRTLIGYVPQQVGYYPSMKVQPFLEYIGALKGLTPKQCKEKAEYWLKQVNLYDVRKKKIKKLSGGMKQRVGIAQAMLNDPKILILDEPTAGLDPKERIRFRSLIANLSVNRIVLYTTHIASDLEGMTDYVCILKKGKLVDLDRPEEILEELKGKVWQAYVSVDQLDELEKNYKVGSIDKVSGDIRVRIYHDEQPIPEAEGIEPSIEDIYLYYFGEEAMIEKVS</sequence>
<organism evidence="6 7">
    <name type="scientific">Thalassobacillus hwangdonensis</name>
    <dbReference type="NCBI Taxonomy" id="546108"/>
    <lineage>
        <taxon>Bacteria</taxon>
        <taxon>Bacillati</taxon>
        <taxon>Bacillota</taxon>
        <taxon>Bacilli</taxon>
        <taxon>Bacillales</taxon>
        <taxon>Bacillaceae</taxon>
        <taxon>Thalassobacillus</taxon>
    </lineage>
</organism>
<keyword evidence="3" id="KW-0547">Nucleotide-binding</keyword>